<feature type="region of interest" description="Disordered" evidence="1">
    <location>
        <begin position="216"/>
        <end position="248"/>
    </location>
</feature>
<dbReference type="InterPro" id="IPR038951">
    <property type="entry name" value="OEP37-like"/>
</dbReference>
<organism evidence="2">
    <name type="scientific">Brassica napus</name>
    <name type="common">Rape</name>
    <dbReference type="NCBI Taxonomy" id="3708"/>
    <lineage>
        <taxon>Eukaryota</taxon>
        <taxon>Viridiplantae</taxon>
        <taxon>Streptophyta</taxon>
        <taxon>Embryophyta</taxon>
        <taxon>Tracheophyta</taxon>
        <taxon>Spermatophyta</taxon>
        <taxon>Magnoliopsida</taxon>
        <taxon>eudicotyledons</taxon>
        <taxon>Gunneridae</taxon>
        <taxon>Pentapetalae</taxon>
        <taxon>rosids</taxon>
        <taxon>malvids</taxon>
        <taxon>Brassicales</taxon>
        <taxon>Brassicaceae</taxon>
        <taxon>Brassiceae</taxon>
        <taxon>Brassica</taxon>
    </lineage>
</organism>
<dbReference type="PANTHER" id="PTHR35484">
    <property type="entry name" value="OUTER ENVELOPE PORE PROTEIN 37, CHLOROPLASTIC"/>
    <property type="match status" value="1"/>
</dbReference>
<dbReference type="Proteomes" id="UP001295469">
    <property type="component" value="Chromosome C07"/>
</dbReference>
<accession>A0A816MWH9</accession>
<feature type="compositionally biased region" description="Polar residues" evidence="1">
    <location>
        <begin position="220"/>
        <end position="238"/>
    </location>
</feature>
<protein>
    <submittedName>
        <fullName evidence="2">(rape) hypothetical protein</fullName>
    </submittedName>
</protein>
<proteinExistence type="predicted"/>
<sequence>MSRPASKLLMRDGNIRNASCEPRVTVRGERERETRWRKRSMRYTVEKSQTSELDGLIDLVLSPTFEPPPPRCFVFPFLKSVNMPKLRVTSEFDSDSLFFFNKVSCKIFDNLAKLKLSFHNNTQRQVSQPQVSFTPKYVSVLYDVEEKNAFVKSTVDVSPRLQLRALHNVKAQQGEQPPEKKASSSVVSPQKIESPIQKLESKFDTNKAFTGSIVEHTHNLETNTHGKMQQLSGSQPSKPVSRFKAQRR</sequence>
<feature type="region of interest" description="Disordered" evidence="1">
    <location>
        <begin position="170"/>
        <end position="199"/>
    </location>
</feature>
<dbReference type="GO" id="GO:0005216">
    <property type="term" value="F:monoatomic ion channel activity"/>
    <property type="evidence" value="ECO:0007669"/>
    <property type="project" value="InterPro"/>
</dbReference>
<dbReference type="GO" id="GO:0006812">
    <property type="term" value="P:monoatomic cation transport"/>
    <property type="evidence" value="ECO:0007669"/>
    <property type="project" value="InterPro"/>
</dbReference>
<reference evidence="2" key="1">
    <citation type="submission" date="2021-01" db="EMBL/GenBank/DDBJ databases">
        <authorList>
            <consortium name="Genoscope - CEA"/>
            <person name="William W."/>
        </authorList>
    </citation>
    <scope>NUCLEOTIDE SEQUENCE</scope>
</reference>
<evidence type="ECO:0000256" key="1">
    <source>
        <dbReference type="SAM" id="MobiDB-lite"/>
    </source>
</evidence>
<evidence type="ECO:0000313" key="2">
    <source>
        <dbReference type="EMBL" id="CAF2019620.1"/>
    </source>
</evidence>
<dbReference type="AlphaFoldDB" id="A0A816MWH9"/>
<dbReference type="EMBL" id="HG994371">
    <property type="protein sequence ID" value="CAF2019620.1"/>
    <property type="molecule type" value="Genomic_DNA"/>
</dbReference>
<dbReference type="PANTHER" id="PTHR35484:SF2">
    <property type="entry name" value="OUTER ENVELOPE PORE PROTEIN 37, CHLOROPLASTIC"/>
    <property type="match status" value="1"/>
</dbReference>
<name>A0A816MWH9_BRANA</name>
<gene>
    <name evidence="2" type="ORF">DARMORV10_C07P46620.1</name>
</gene>